<dbReference type="Proteomes" id="UP000825591">
    <property type="component" value="Chromosome"/>
</dbReference>
<dbReference type="PROSITE" id="PS51168">
    <property type="entry name" value="CHORISMATE_MUT_2"/>
    <property type="match status" value="1"/>
</dbReference>
<keyword evidence="3 5" id="KW-0732">Signal</keyword>
<evidence type="ECO:0000256" key="3">
    <source>
        <dbReference type="ARBA" id="ARBA00022729"/>
    </source>
</evidence>
<dbReference type="Pfam" id="PF01817">
    <property type="entry name" value="CM_2"/>
    <property type="match status" value="1"/>
</dbReference>
<reference evidence="8 10" key="2">
    <citation type="submission" date="2021-08" db="EMBL/GenBank/DDBJ databases">
        <title>Bactericidal Effect of Pseudomonas oryziphila sp. nov., a novel Pseudomonas Species Against Xanthomonas oryzae Reduces Disease Severity of Bacterial Leaf Streak of Rice.</title>
        <authorList>
            <person name="Yang R."/>
            <person name="Li S."/>
            <person name="Li Y."/>
            <person name="Yan Y."/>
            <person name="Fang Y."/>
            <person name="Zou L."/>
            <person name="Chen G."/>
        </authorList>
    </citation>
    <scope>NUCLEOTIDE SEQUENCE [LARGE SCALE GENOMIC DNA]</scope>
    <source>
        <strain evidence="8 10">DSM 17497</strain>
    </source>
</reference>
<comment type="pathway">
    <text evidence="1">Metabolic intermediate biosynthesis; prephenate biosynthesis; prephenate from chorismate: step 1/1.</text>
</comment>
<dbReference type="EMBL" id="CP081966">
    <property type="protein sequence ID" value="QZP27195.1"/>
    <property type="molecule type" value="Genomic_DNA"/>
</dbReference>
<dbReference type="Proteomes" id="UP000541770">
    <property type="component" value="Unassembled WGS sequence"/>
</dbReference>
<dbReference type="PANTHER" id="PTHR38041">
    <property type="entry name" value="CHORISMATE MUTASE"/>
    <property type="match status" value="1"/>
</dbReference>
<protein>
    <recommendedName>
        <fullName evidence="2">chorismate mutase</fullName>
        <ecNumber evidence="2">5.4.99.5</ecNumber>
    </recommendedName>
</protein>
<evidence type="ECO:0000256" key="4">
    <source>
        <dbReference type="ARBA" id="ARBA00023235"/>
    </source>
</evidence>
<keyword evidence="10" id="KW-1185">Reference proteome</keyword>
<dbReference type="GO" id="GO:0046417">
    <property type="term" value="P:chorismate metabolic process"/>
    <property type="evidence" value="ECO:0007669"/>
    <property type="project" value="InterPro"/>
</dbReference>
<gene>
    <name evidence="7" type="ORF">H4C75_01505</name>
    <name evidence="8" type="ORF">K5H97_02215</name>
</gene>
<evidence type="ECO:0000313" key="7">
    <source>
        <dbReference type="EMBL" id="MBA6063439.1"/>
    </source>
</evidence>
<dbReference type="UniPathway" id="UPA00120">
    <property type="reaction ID" value="UER00203"/>
</dbReference>
<dbReference type="NCBIfam" id="TIGR01806">
    <property type="entry name" value="CM_mono2"/>
    <property type="match status" value="1"/>
</dbReference>
<feature type="domain" description="Chorismate mutase" evidence="6">
    <location>
        <begin position="1"/>
        <end position="101"/>
    </location>
</feature>
<accession>A0A7W2PWL0</accession>
<name>A0A7W2PWL0_9PSED</name>
<dbReference type="GO" id="GO:0004106">
    <property type="term" value="F:chorismate mutase activity"/>
    <property type="evidence" value="ECO:0007669"/>
    <property type="project" value="UniProtKB-EC"/>
</dbReference>
<sequence length="180" mass="19975">MRATTLALTCCFALSGCATSPSVTPTLDQLLATIDRRLDLAEAVALHKWDHQQPVQASAREQQVLASARQAAVAHHLDPARVEAFFADQIEANKLLQYHLLDTWHRARQAPALPRRDLANDVRPELDLLQEQLLSALARFDQTPPANCANHLADALQQRAQDTTRHLALVRASAQLCKLR</sequence>
<dbReference type="PROSITE" id="PS51257">
    <property type="entry name" value="PROKAR_LIPOPROTEIN"/>
    <property type="match status" value="1"/>
</dbReference>
<dbReference type="SMART" id="SM00830">
    <property type="entry name" value="CM_2"/>
    <property type="match status" value="1"/>
</dbReference>
<dbReference type="InterPro" id="IPR002701">
    <property type="entry name" value="CM_II_prokaryot"/>
</dbReference>
<dbReference type="EMBL" id="JACGDE010000001">
    <property type="protein sequence ID" value="MBA6063439.1"/>
    <property type="molecule type" value="Genomic_DNA"/>
</dbReference>
<feature type="signal peptide" evidence="5">
    <location>
        <begin position="1"/>
        <end position="18"/>
    </location>
</feature>
<dbReference type="EC" id="5.4.99.5" evidence="2"/>
<evidence type="ECO:0000256" key="2">
    <source>
        <dbReference type="ARBA" id="ARBA00012404"/>
    </source>
</evidence>
<keyword evidence="4 7" id="KW-0413">Isomerase</keyword>
<organism evidence="7 9">
    <name type="scientific">Pseudomonas mosselii</name>
    <dbReference type="NCBI Taxonomy" id="78327"/>
    <lineage>
        <taxon>Bacteria</taxon>
        <taxon>Pseudomonadati</taxon>
        <taxon>Pseudomonadota</taxon>
        <taxon>Gammaproteobacteria</taxon>
        <taxon>Pseudomonadales</taxon>
        <taxon>Pseudomonadaceae</taxon>
        <taxon>Pseudomonas</taxon>
    </lineage>
</organism>
<reference evidence="7 9" key="1">
    <citation type="submission" date="2020-07" db="EMBL/GenBank/DDBJ databases">
        <title>Diversity of carbapenemase encoding genes among Pseudomonas putida group clinical isolates in a tertiary Brazilian hospital.</title>
        <authorList>
            <person name="Alberto-Lei F."/>
            <person name="Nodari C.S."/>
            <person name="Streling A.P."/>
            <person name="Paulino J.T."/>
            <person name="Bessa-Neto F.O."/>
            <person name="Cayo R."/>
            <person name="Gales A.C."/>
        </authorList>
    </citation>
    <scope>NUCLEOTIDE SEQUENCE [LARGE SCALE GENOMIC DNA]</scope>
    <source>
        <strain evidence="7 9">14802</strain>
    </source>
</reference>
<evidence type="ECO:0000256" key="1">
    <source>
        <dbReference type="ARBA" id="ARBA00004817"/>
    </source>
</evidence>
<evidence type="ECO:0000256" key="5">
    <source>
        <dbReference type="SAM" id="SignalP"/>
    </source>
</evidence>
<dbReference type="Gene3D" id="1.20.59.10">
    <property type="entry name" value="Chorismate mutase"/>
    <property type="match status" value="1"/>
</dbReference>
<dbReference type="InterPro" id="IPR008240">
    <property type="entry name" value="Chorismate_mutase_periplasmic"/>
</dbReference>
<dbReference type="RefSeq" id="WP_028688406.1">
    <property type="nucleotide sequence ID" value="NZ_BQIL01000001.1"/>
</dbReference>
<evidence type="ECO:0000313" key="8">
    <source>
        <dbReference type="EMBL" id="QZP27195.1"/>
    </source>
</evidence>
<dbReference type="InterPro" id="IPR051331">
    <property type="entry name" value="Chorismate_mutase-related"/>
</dbReference>
<dbReference type="SUPFAM" id="SSF48600">
    <property type="entry name" value="Chorismate mutase II"/>
    <property type="match status" value="1"/>
</dbReference>
<dbReference type="GO" id="GO:0009697">
    <property type="term" value="P:salicylic acid biosynthetic process"/>
    <property type="evidence" value="ECO:0007669"/>
    <property type="project" value="TreeGrafter"/>
</dbReference>
<evidence type="ECO:0000259" key="6">
    <source>
        <dbReference type="PROSITE" id="PS51168"/>
    </source>
</evidence>
<dbReference type="AlphaFoldDB" id="A0A7W2PWL0"/>
<dbReference type="InterPro" id="IPR036979">
    <property type="entry name" value="CM_dom_sf"/>
</dbReference>
<dbReference type="NCBIfam" id="NF006741">
    <property type="entry name" value="PRK09269.1"/>
    <property type="match status" value="1"/>
</dbReference>
<dbReference type="InterPro" id="IPR036263">
    <property type="entry name" value="Chorismate_II_sf"/>
</dbReference>
<evidence type="ECO:0000313" key="9">
    <source>
        <dbReference type="Proteomes" id="UP000541770"/>
    </source>
</evidence>
<feature type="chain" id="PRO_5030803046" description="chorismate mutase" evidence="5">
    <location>
        <begin position="19"/>
        <end position="180"/>
    </location>
</feature>
<dbReference type="PANTHER" id="PTHR38041:SF2">
    <property type="entry name" value="SECRETED CHORISMATE MUTASE"/>
    <property type="match status" value="1"/>
</dbReference>
<evidence type="ECO:0000313" key="10">
    <source>
        <dbReference type="Proteomes" id="UP000825591"/>
    </source>
</evidence>
<proteinExistence type="predicted"/>